<accession>G2PGX1</accession>
<organism evidence="1 2">
    <name type="scientific">Streptomyces violaceusniger (strain Tu 4113)</name>
    <dbReference type="NCBI Taxonomy" id="653045"/>
    <lineage>
        <taxon>Bacteria</taxon>
        <taxon>Bacillati</taxon>
        <taxon>Actinomycetota</taxon>
        <taxon>Actinomycetes</taxon>
        <taxon>Kitasatosporales</taxon>
        <taxon>Streptomycetaceae</taxon>
        <taxon>Streptomyces</taxon>
        <taxon>Streptomyces violaceusniger group</taxon>
    </lineage>
</organism>
<gene>
    <name evidence="1" type="ORF">Strvi_9430</name>
</gene>
<reference evidence="1" key="1">
    <citation type="submission" date="2011-08" db="EMBL/GenBank/DDBJ databases">
        <title>Complete sequence of plasmid 1 of Streptomyces violaceusniger Tu 4113.</title>
        <authorList>
            <consortium name="US DOE Joint Genome Institute"/>
            <person name="Lucas S."/>
            <person name="Han J."/>
            <person name="Lapidus A."/>
            <person name="Cheng J.-F."/>
            <person name="Goodwin L."/>
            <person name="Pitluck S."/>
            <person name="Peters L."/>
            <person name="Ivanova N."/>
            <person name="Daligault H."/>
            <person name="Detter J.C."/>
            <person name="Han C."/>
            <person name="Tapia R."/>
            <person name="Land M."/>
            <person name="Hauser L."/>
            <person name="Kyrpides N."/>
            <person name="Ivanova N."/>
            <person name="Pagani I."/>
            <person name="Hagen A."/>
            <person name="Katz L."/>
            <person name="Fiedler H.-P."/>
            <person name="Keasling J."/>
            <person name="Fortman J."/>
            <person name="Woyke T."/>
        </authorList>
    </citation>
    <scope>NUCLEOTIDE SEQUENCE [LARGE SCALE GENOMIC DNA]</scope>
    <source>
        <strain evidence="1">Tu 4113</strain>
        <plasmid evidence="1">pSTRVI01</plasmid>
    </source>
</reference>
<name>G2PGX1_STRV4</name>
<dbReference type="EMBL" id="CP002995">
    <property type="protein sequence ID" value="AEM88685.1"/>
    <property type="molecule type" value="Genomic_DNA"/>
</dbReference>
<proteinExistence type="predicted"/>
<protein>
    <submittedName>
        <fullName evidence="1">Uncharacterized protein</fullName>
    </submittedName>
</protein>
<dbReference type="HOGENOM" id="CLU_2940076_0_0_11"/>
<evidence type="ECO:0000313" key="2">
    <source>
        <dbReference type="Proteomes" id="UP000008703"/>
    </source>
</evidence>
<geneLocation type="plasmid" evidence="1 2">
    <name>pSTRVI01</name>
</geneLocation>
<keyword evidence="2" id="KW-1185">Reference proteome</keyword>
<dbReference type="Proteomes" id="UP000008703">
    <property type="component" value="Plasmid pSTRVI01"/>
</dbReference>
<sequence length="60" mass="6855">MVERVMNVLVSANVDYLQRAGEEPDYAIGHTDALPLTGSDQRDRLARARRHLRYAIETSR</sequence>
<dbReference type="AlphaFoldDB" id="G2PGX1"/>
<evidence type="ECO:0000313" key="1">
    <source>
        <dbReference type="EMBL" id="AEM88685.1"/>
    </source>
</evidence>
<keyword evidence="1" id="KW-0614">Plasmid</keyword>
<dbReference type="KEGG" id="svl:Strvi_9430"/>
<dbReference type="RefSeq" id="WP_014043620.1">
    <property type="nucleotide sequence ID" value="NC_015951.1"/>
</dbReference>